<accession>A0AAE0W0W4</accession>
<name>A0AAE0W0W4_9BIVA</name>
<proteinExistence type="predicted"/>
<reference evidence="1" key="3">
    <citation type="submission" date="2023-05" db="EMBL/GenBank/DDBJ databases">
        <authorList>
            <person name="Smith C.H."/>
        </authorList>
    </citation>
    <scope>NUCLEOTIDE SEQUENCE</scope>
    <source>
        <strain evidence="1">CHS0354</strain>
        <tissue evidence="1">Mantle</tissue>
    </source>
</reference>
<keyword evidence="2" id="KW-1185">Reference proteome</keyword>
<dbReference type="Gene3D" id="3.60.10.10">
    <property type="entry name" value="Endonuclease/exonuclease/phosphatase"/>
    <property type="match status" value="1"/>
</dbReference>
<dbReference type="EMBL" id="JAEAOA010001248">
    <property type="protein sequence ID" value="KAK3596220.1"/>
    <property type="molecule type" value="Genomic_DNA"/>
</dbReference>
<organism evidence="1 2">
    <name type="scientific">Potamilus streckersoni</name>
    <dbReference type="NCBI Taxonomy" id="2493646"/>
    <lineage>
        <taxon>Eukaryota</taxon>
        <taxon>Metazoa</taxon>
        <taxon>Spiralia</taxon>
        <taxon>Lophotrochozoa</taxon>
        <taxon>Mollusca</taxon>
        <taxon>Bivalvia</taxon>
        <taxon>Autobranchia</taxon>
        <taxon>Heteroconchia</taxon>
        <taxon>Palaeoheterodonta</taxon>
        <taxon>Unionida</taxon>
        <taxon>Unionoidea</taxon>
        <taxon>Unionidae</taxon>
        <taxon>Ambleminae</taxon>
        <taxon>Lampsilini</taxon>
        <taxon>Potamilus</taxon>
    </lineage>
</organism>
<sequence length="163" mass="19256">MSQIYKSIQGKILTGYSTKKIKVKKKKQLSASDWALRKWIKINIKTNILLDTYRWNIKEDREYTYVYDRTKGSRLDTVYISEMYIATVKTCNILEDRIENHNAVELEFKIINKTKCGYGKLKLNNTHLKDKNCMQTIQTYINGLKSIEKGSIIKDCKIQKREF</sequence>
<dbReference type="Proteomes" id="UP001195483">
    <property type="component" value="Unassembled WGS sequence"/>
</dbReference>
<gene>
    <name evidence="1" type="ORF">CHS0354_020532</name>
</gene>
<protein>
    <submittedName>
        <fullName evidence="1">Uncharacterized protein</fullName>
    </submittedName>
</protein>
<evidence type="ECO:0000313" key="2">
    <source>
        <dbReference type="Proteomes" id="UP001195483"/>
    </source>
</evidence>
<dbReference type="AlphaFoldDB" id="A0AAE0W0W4"/>
<evidence type="ECO:0000313" key="1">
    <source>
        <dbReference type="EMBL" id="KAK3596220.1"/>
    </source>
</evidence>
<comment type="caution">
    <text evidence="1">The sequence shown here is derived from an EMBL/GenBank/DDBJ whole genome shotgun (WGS) entry which is preliminary data.</text>
</comment>
<reference evidence="1" key="2">
    <citation type="journal article" date="2021" name="Genome Biol. Evol.">
        <title>Developing a high-quality reference genome for a parasitic bivalve with doubly uniparental inheritance (Bivalvia: Unionida).</title>
        <authorList>
            <person name="Smith C.H."/>
        </authorList>
    </citation>
    <scope>NUCLEOTIDE SEQUENCE</scope>
    <source>
        <strain evidence="1">CHS0354</strain>
        <tissue evidence="1">Mantle</tissue>
    </source>
</reference>
<dbReference type="InterPro" id="IPR036691">
    <property type="entry name" value="Endo/exonu/phosph_ase_sf"/>
</dbReference>
<reference evidence="1" key="1">
    <citation type="journal article" date="2021" name="Genome Biol. Evol.">
        <title>A High-Quality Reference Genome for a Parasitic Bivalve with Doubly Uniparental Inheritance (Bivalvia: Unionida).</title>
        <authorList>
            <person name="Smith C.H."/>
        </authorList>
    </citation>
    <scope>NUCLEOTIDE SEQUENCE</scope>
    <source>
        <strain evidence="1">CHS0354</strain>
    </source>
</reference>